<comment type="caution">
    <text evidence="4">The sequence shown here is derived from an EMBL/GenBank/DDBJ whole genome shotgun (WGS) entry which is preliminary data.</text>
</comment>
<reference evidence="4 5" key="1">
    <citation type="submission" date="2012-09" db="EMBL/GenBank/DDBJ databases">
        <title>Genome Sequence of alkane-degrading Bacterium Alcanivorax sp. 6-D-6.</title>
        <authorList>
            <person name="Lai Q."/>
            <person name="Shao Z."/>
        </authorList>
    </citation>
    <scope>NUCLEOTIDE SEQUENCE [LARGE SCALE GENOMIC DNA]</scope>
    <source>
        <strain evidence="4 5">6-D-6</strain>
    </source>
</reference>
<dbReference type="EMBL" id="AQPF01000068">
    <property type="protein sequence ID" value="KAF0802446.1"/>
    <property type="molecule type" value="Genomic_DNA"/>
</dbReference>
<dbReference type="Proteomes" id="UP000771797">
    <property type="component" value="Unassembled WGS sequence"/>
</dbReference>
<feature type="domain" description="AB hydrolase-1" evidence="3">
    <location>
        <begin position="38"/>
        <end position="141"/>
    </location>
</feature>
<keyword evidence="2 4" id="KW-0378">Hydrolase</keyword>
<dbReference type="PRINTS" id="PR00111">
    <property type="entry name" value="ABHYDROLASE"/>
</dbReference>
<evidence type="ECO:0000313" key="5">
    <source>
        <dbReference type="Proteomes" id="UP000771797"/>
    </source>
</evidence>
<dbReference type="InterPro" id="IPR029058">
    <property type="entry name" value="AB_hydrolase_fold"/>
</dbReference>
<evidence type="ECO:0000256" key="2">
    <source>
        <dbReference type="ARBA" id="ARBA00022801"/>
    </source>
</evidence>
<keyword evidence="5" id="KW-1185">Reference proteome</keyword>
<dbReference type="InterPro" id="IPR050266">
    <property type="entry name" value="AB_hydrolase_sf"/>
</dbReference>
<accession>A0ABQ6Y3K0</accession>
<comment type="similarity">
    <text evidence="1">Belongs to the AB hydrolase superfamily.</text>
</comment>
<protein>
    <submittedName>
        <fullName evidence="4">Hydrolase</fullName>
    </submittedName>
</protein>
<evidence type="ECO:0000313" key="4">
    <source>
        <dbReference type="EMBL" id="KAF0802446.1"/>
    </source>
</evidence>
<dbReference type="RefSeq" id="WP_159661712.1">
    <property type="nucleotide sequence ID" value="NZ_AQPF01000068.1"/>
</dbReference>
<dbReference type="SUPFAM" id="SSF53474">
    <property type="entry name" value="alpha/beta-Hydrolases"/>
    <property type="match status" value="1"/>
</dbReference>
<dbReference type="PANTHER" id="PTHR43798">
    <property type="entry name" value="MONOACYLGLYCEROL LIPASE"/>
    <property type="match status" value="1"/>
</dbReference>
<dbReference type="Pfam" id="PF00561">
    <property type="entry name" value="Abhydrolase_1"/>
    <property type="match status" value="1"/>
</dbReference>
<organism evidence="4 5">
    <name type="scientific">Alcanivorax xiamenensis</name>
    <dbReference type="NCBI Taxonomy" id="1177156"/>
    <lineage>
        <taxon>Bacteria</taxon>
        <taxon>Pseudomonadati</taxon>
        <taxon>Pseudomonadota</taxon>
        <taxon>Gammaproteobacteria</taxon>
        <taxon>Oceanospirillales</taxon>
        <taxon>Alcanivoracaceae</taxon>
        <taxon>Alcanivorax</taxon>
    </lineage>
</organism>
<sequence>MPPMPTTRTPEERRFSAYGQTLAALYWDGGHGDAEGEPILALHGWLDNAASYLPLSGYLDRPMVALDFAGHGHSEHRPAELATHYVDHVRDVLAVADQMGWGRFVLMGHSMGAGVACLFAATFPERVSKLVLIEGLGPPATPASDVAGTLRQAIDQMHSLPEKRKPVYAAQDDAVALRRQALGGLDTESARLLCERGLVAVEGGWTWRTDMRLRIASSVRFTEEQVEGFVRAIEAPTLLILGESGLAGEVKFEHRFDWLRDARRVILPGRHHLHMDTPEPVAAEIRAFLDN</sequence>
<proteinExistence type="inferred from homology"/>
<gene>
    <name evidence="4" type="ORF">A6D6_04025</name>
</gene>
<name>A0ABQ6Y3K0_9GAMM</name>
<dbReference type="PANTHER" id="PTHR43798:SF14">
    <property type="entry name" value="SERINE HYDROLASE-LIKE PROTEIN DDB_G0286239"/>
    <property type="match status" value="1"/>
</dbReference>
<dbReference type="Gene3D" id="3.40.50.1820">
    <property type="entry name" value="alpha/beta hydrolase"/>
    <property type="match status" value="1"/>
</dbReference>
<evidence type="ECO:0000259" key="3">
    <source>
        <dbReference type="Pfam" id="PF00561"/>
    </source>
</evidence>
<evidence type="ECO:0000256" key="1">
    <source>
        <dbReference type="ARBA" id="ARBA00008645"/>
    </source>
</evidence>
<dbReference type="InterPro" id="IPR000073">
    <property type="entry name" value="AB_hydrolase_1"/>
</dbReference>
<dbReference type="GO" id="GO:0016787">
    <property type="term" value="F:hydrolase activity"/>
    <property type="evidence" value="ECO:0007669"/>
    <property type="project" value="UniProtKB-KW"/>
</dbReference>